<keyword evidence="3" id="KW-0732">Signal</keyword>
<dbReference type="Pfam" id="PF00379">
    <property type="entry name" value="Chitin_bind_4"/>
    <property type="match status" value="1"/>
</dbReference>
<evidence type="ECO:0000256" key="3">
    <source>
        <dbReference type="SAM" id="SignalP"/>
    </source>
</evidence>
<proteinExistence type="predicted"/>
<dbReference type="GO" id="GO:0031012">
    <property type="term" value="C:extracellular matrix"/>
    <property type="evidence" value="ECO:0007669"/>
    <property type="project" value="TreeGrafter"/>
</dbReference>
<dbReference type="PANTHER" id="PTHR12236">
    <property type="entry name" value="STRUCTURAL CONTITUENT OF CUTICLE"/>
    <property type="match status" value="1"/>
</dbReference>
<reference evidence="4" key="1">
    <citation type="submission" date="2020-11" db="EMBL/GenBank/DDBJ databases">
        <authorList>
            <person name="Tran Van P."/>
        </authorList>
    </citation>
    <scope>NUCLEOTIDE SEQUENCE</scope>
</reference>
<dbReference type="InterPro" id="IPR051217">
    <property type="entry name" value="Insect_Cuticle_Struc_Prot"/>
</dbReference>
<dbReference type="PROSITE" id="PS51155">
    <property type="entry name" value="CHIT_BIND_RR_2"/>
    <property type="match status" value="1"/>
</dbReference>
<organism evidence="4">
    <name type="scientific">Cyprideis torosa</name>
    <dbReference type="NCBI Taxonomy" id="163714"/>
    <lineage>
        <taxon>Eukaryota</taxon>
        <taxon>Metazoa</taxon>
        <taxon>Ecdysozoa</taxon>
        <taxon>Arthropoda</taxon>
        <taxon>Crustacea</taxon>
        <taxon>Oligostraca</taxon>
        <taxon>Ostracoda</taxon>
        <taxon>Podocopa</taxon>
        <taxon>Podocopida</taxon>
        <taxon>Cytherocopina</taxon>
        <taxon>Cytheroidea</taxon>
        <taxon>Cytherideidae</taxon>
        <taxon>Cyprideis</taxon>
    </lineage>
</organism>
<dbReference type="AlphaFoldDB" id="A0A7R8W427"/>
<evidence type="ECO:0000256" key="1">
    <source>
        <dbReference type="ARBA" id="ARBA00022460"/>
    </source>
</evidence>
<sequence>MKACFPILCAVLSVATADHGHGHGHGHPSENSGETFESQGYGPARIVPSDPGLAYSAPPPIRTESQYSAPPPIRTETESQYSAPPPIRTESQYSAPPPIRTESQYSAPPPIRTESQYSAPPPIRTESQYSAPPPIRTESQYSAPPPIRTESQYSAPPPIRPEAQYTAPEVAPAGYASTRTEEIRTPSQNVEYSAAWNAPVYQRVAAERSEGYAANQGYGAPVGGYSAASPPSAEYGSPLAETPRGEYGAPAQNELRYVGDGTAYIRFNQQIPGSYGTRTTDAYGGTQETYEDVDSRYNFEYGVNAPNGDIKRAEETREGMNSRGSYSFLQPDGCTRTVNYMTDEWGFKAIVEYRGPDCKEKYAL</sequence>
<feature type="region of interest" description="Disordered" evidence="2">
    <location>
        <begin position="18"/>
        <end position="162"/>
    </location>
</feature>
<accession>A0A7R8W427</accession>
<feature type="compositionally biased region" description="Polar residues" evidence="2">
    <location>
        <begin position="29"/>
        <end position="38"/>
    </location>
</feature>
<dbReference type="PRINTS" id="PR00947">
    <property type="entry name" value="CUTICLE"/>
</dbReference>
<evidence type="ECO:0000256" key="2">
    <source>
        <dbReference type="SAM" id="MobiDB-lite"/>
    </source>
</evidence>
<gene>
    <name evidence="4" type="ORF">CTOB1V02_LOCUS2445</name>
</gene>
<dbReference type="EMBL" id="OB660380">
    <property type="protein sequence ID" value="CAD7224488.1"/>
    <property type="molecule type" value="Genomic_DNA"/>
</dbReference>
<dbReference type="GO" id="GO:0005615">
    <property type="term" value="C:extracellular space"/>
    <property type="evidence" value="ECO:0007669"/>
    <property type="project" value="TreeGrafter"/>
</dbReference>
<feature type="chain" id="PRO_5043769935" evidence="3">
    <location>
        <begin position="18"/>
        <end position="364"/>
    </location>
</feature>
<protein>
    <submittedName>
        <fullName evidence="4">Uncharacterized protein</fullName>
    </submittedName>
</protein>
<dbReference type="OrthoDB" id="6378451at2759"/>
<dbReference type="PANTHER" id="PTHR12236:SF95">
    <property type="entry name" value="CUTICULAR PROTEIN 76BD, ISOFORM C-RELATED"/>
    <property type="match status" value="1"/>
</dbReference>
<dbReference type="GO" id="GO:0042302">
    <property type="term" value="F:structural constituent of cuticle"/>
    <property type="evidence" value="ECO:0007669"/>
    <property type="project" value="UniProtKB-UniRule"/>
</dbReference>
<feature type="signal peptide" evidence="3">
    <location>
        <begin position="1"/>
        <end position="17"/>
    </location>
</feature>
<dbReference type="InterPro" id="IPR000618">
    <property type="entry name" value="Insect_cuticle"/>
</dbReference>
<evidence type="ECO:0000313" key="4">
    <source>
        <dbReference type="EMBL" id="CAD7224488.1"/>
    </source>
</evidence>
<keyword evidence="1" id="KW-0193">Cuticle</keyword>
<name>A0A7R8W427_9CRUS</name>